<organism evidence="9 10">
    <name type="scientific">Pocillopora meandrina</name>
    <dbReference type="NCBI Taxonomy" id="46732"/>
    <lineage>
        <taxon>Eukaryota</taxon>
        <taxon>Metazoa</taxon>
        <taxon>Cnidaria</taxon>
        <taxon>Anthozoa</taxon>
        <taxon>Hexacorallia</taxon>
        <taxon>Scleractinia</taxon>
        <taxon>Astrocoeniina</taxon>
        <taxon>Pocilloporidae</taxon>
        <taxon>Pocillopora</taxon>
    </lineage>
</organism>
<evidence type="ECO:0000256" key="2">
    <source>
        <dbReference type="ARBA" id="ARBA00004647"/>
    </source>
</evidence>
<dbReference type="InterPro" id="IPR006599">
    <property type="entry name" value="CARP_motif"/>
</dbReference>
<feature type="compositionally biased region" description="Basic and acidic residues" evidence="7">
    <location>
        <begin position="384"/>
        <end position="393"/>
    </location>
</feature>
<dbReference type="PROSITE" id="PS51329">
    <property type="entry name" value="C_CAP_COFACTOR_C"/>
    <property type="match status" value="1"/>
</dbReference>
<evidence type="ECO:0000256" key="3">
    <source>
        <dbReference type="ARBA" id="ARBA00008848"/>
    </source>
</evidence>
<dbReference type="PANTHER" id="PTHR16052:SF0">
    <property type="entry name" value="TBCC DOMAIN-CONTAINING PROTEIN 1"/>
    <property type="match status" value="1"/>
</dbReference>
<dbReference type="EMBL" id="CALNXJ010000011">
    <property type="protein sequence ID" value="CAH3107939.1"/>
    <property type="molecule type" value="Genomic_DNA"/>
</dbReference>
<evidence type="ECO:0000256" key="7">
    <source>
        <dbReference type="SAM" id="MobiDB-lite"/>
    </source>
</evidence>
<keyword evidence="5" id="KW-0963">Cytoplasm</keyword>
<dbReference type="GO" id="GO:0051661">
    <property type="term" value="P:maintenance of centrosome location"/>
    <property type="evidence" value="ECO:0007669"/>
    <property type="project" value="TreeGrafter"/>
</dbReference>
<dbReference type="InterPro" id="IPR016098">
    <property type="entry name" value="CAP/MinC_C"/>
</dbReference>
<evidence type="ECO:0000256" key="1">
    <source>
        <dbReference type="ARBA" id="ARBA00004300"/>
    </source>
</evidence>
<sequence length="664" mass="75473">MSSITLWVKPDAFDFGAIHAPLPPKLTLHNLYKLSIYARNKGEAGYPQLRFFCSFCKKVFMVASLPIDLPFAEVLRLHNKIGNPQFFMNFIFLLIESFVEREQSLRKESCSDGRIHHLERENSRFACGKGVINPFALNYPVWKHVACNKLQMSEDLAWLYFETFDMLCGSSFKEHSRWNEIFSQCKSVEEIDHLRSQGSVRTLQFILFLYIQQIHKISFKASLVLGGEEWPTRSRSPDLEKKGSVAVKSLDEHDHMMFVLHHLNDILELLMEPESSGIGSGSEACLTVEALDALGFLITGSIDRKNIQPLHELARLQSERPKCGYSKISRKFSFRQLQSWLRSNLQVNPFGVSAILAQGFKQHELQIQNFLSLSDTFDDHSLLRHQESEHSTAGKEPSTNRSRIMSNISHAPPEQRFLILSQVCKQTVAKANDSYSGSTVKIHRCHYSYIYILCPLRAVTVENCHNSTIVLGVANIAVNIIGCCNCTFYVVCERISFSGCSDCSFHLCTPTKPVILPGNEKLILAPYHTYYPTLEEHLRGPWGIPIEPNLWNDPLVLASDRGEGSSPVYRELSPSDFFTFTIPFSMKGSTDGPPIPLPKKYEKALKDRERAINNWYQLVKTSSLTKPQRRQLQKDVQDRFQEWLAESGHATQLNGLVPPHSGKS</sequence>
<accession>A0AAU9WBE5</accession>
<keyword evidence="10" id="KW-1185">Reference proteome</keyword>
<evidence type="ECO:0000259" key="8">
    <source>
        <dbReference type="PROSITE" id="PS51329"/>
    </source>
</evidence>
<dbReference type="InterPro" id="IPR017901">
    <property type="entry name" value="C-CAP_CF_C-like"/>
</dbReference>
<reference evidence="9 10" key="1">
    <citation type="submission" date="2022-05" db="EMBL/GenBank/DDBJ databases">
        <authorList>
            <consortium name="Genoscope - CEA"/>
            <person name="William W."/>
        </authorList>
    </citation>
    <scope>NUCLEOTIDE SEQUENCE [LARGE SCALE GENOMIC DNA]</scope>
</reference>
<dbReference type="InterPro" id="IPR039589">
    <property type="entry name" value="TBCC1"/>
</dbReference>
<comment type="subcellular location">
    <subcellularLocation>
        <location evidence="1">Cytoplasm</location>
        <location evidence="1">Cytoskeleton</location>
        <location evidence="1">Microtubule organizing center</location>
        <location evidence="1">Centrosome</location>
    </subcellularLocation>
    <subcellularLocation>
        <location evidence="2">Cytoplasm</location>
        <location evidence="2">Cytoskeleton</location>
        <location evidence="2">Spindle pole</location>
    </subcellularLocation>
</comment>
<keyword evidence="6" id="KW-0206">Cytoskeleton</keyword>
<evidence type="ECO:0000256" key="5">
    <source>
        <dbReference type="ARBA" id="ARBA00022490"/>
    </source>
</evidence>
<dbReference type="Proteomes" id="UP001159428">
    <property type="component" value="Unassembled WGS sequence"/>
</dbReference>
<comment type="caution">
    <text evidence="9">The sequence shown here is derived from an EMBL/GenBank/DDBJ whole genome shotgun (WGS) entry which is preliminary data.</text>
</comment>
<gene>
    <name evidence="9" type="ORF">PMEA_00003013</name>
</gene>
<dbReference type="AlphaFoldDB" id="A0AAU9WBE5"/>
<comment type="similarity">
    <text evidence="3">Belongs to the TBCC family.</text>
</comment>
<dbReference type="Gene3D" id="2.160.20.70">
    <property type="match status" value="1"/>
</dbReference>
<evidence type="ECO:0000313" key="9">
    <source>
        <dbReference type="EMBL" id="CAH3107939.1"/>
    </source>
</evidence>
<dbReference type="GO" id="GO:0051684">
    <property type="term" value="P:maintenance of Golgi location"/>
    <property type="evidence" value="ECO:0007669"/>
    <property type="project" value="TreeGrafter"/>
</dbReference>
<dbReference type="PANTHER" id="PTHR16052">
    <property type="entry name" value="TBCC DOMAIN-CONTAINING PROTEIN 1"/>
    <property type="match status" value="1"/>
</dbReference>
<feature type="domain" description="C-CAP/cofactor C-like" evidence="8">
    <location>
        <begin position="412"/>
        <end position="546"/>
    </location>
</feature>
<feature type="region of interest" description="Disordered" evidence="7">
    <location>
        <begin position="384"/>
        <end position="403"/>
    </location>
</feature>
<dbReference type="SMART" id="SM00673">
    <property type="entry name" value="CARP"/>
    <property type="match status" value="2"/>
</dbReference>
<dbReference type="GO" id="GO:0031616">
    <property type="term" value="C:spindle pole centrosome"/>
    <property type="evidence" value="ECO:0007669"/>
    <property type="project" value="TreeGrafter"/>
</dbReference>
<dbReference type="InterPro" id="IPR012945">
    <property type="entry name" value="Tubulin-bd_cofactor_C_dom"/>
</dbReference>
<evidence type="ECO:0000256" key="4">
    <source>
        <dbReference type="ARBA" id="ARBA00017559"/>
    </source>
</evidence>
<evidence type="ECO:0000313" key="10">
    <source>
        <dbReference type="Proteomes" id="UP001159428"/>
    </source>
</evidence>
<name>A0AAU9WBE5_9CNID</name>
<proteinExistence type="inferred from homology"/>
<dbReference type="Pfam" id="PF07986">
    <property type="entry name" value="TBCC"/>
    <property type="match status" value="1"/>
</dbReference>
<protein>
    <recommendedName>
        <fullName evidence="4">TBCC domain-containing protein 1</fullName>
    </recommendedName>
</protein>
<evidence type="ECO:0000256" key="6">
    <source>
        <dbReference type="ARBA" id="ARBA00023212"/>
    </source>
</evidence>